<keyword evidence="5 18" id="KW-0723">Serine/threonine-protein kinase</keyword>
<name>A0A0V0TG32_9BILA</name>
<dbReference type="GO" id="GO:0008353">
    <property type="term" value="F:RNA polymerase II CTD heptapeptide repeat kinase activity"/>
    <property type="evidence" value="ECO:0007669"/>
    <property type="project" value="UniProtKB-EC"/>
</dbReference>
<dbReference type="InterPro" id="IPR011009">
    <property type="entry name" value="Kinase-like_dom_sf"/>
</dbReference>
<dbReference type="GO" id="GO:0005737">
    <property type="term" value="C:cytoplasm"/>
    <property type="evidence" value="ECO:0007669"/>
    <property type="project" value="TreeGrafter"/>
</dbReference>
<dbReference type="Gene3D" id="3.30.200.20">
    <property type="entry name" value="Phosphorylase Kinase, domain 1"/>
    <property type="match status" value="1"/>
</dbReference>
<dbReference type="CDD" id="cd07841">
    <property type="entry name" value="STKc_CDK7"/>
    <property type="match status" value="1"/>
</dbReference>
<evidence type="ECO:0000256" key="11">
    <source>
        <dbReference type="ARBA" id="ARBA00029738"/>
    </source>
</evidence>
<sequence length="400" mass="45679">MAITISVAVGEFIINPRLYQSKVSLTVMPWNCNLIIYDAGYFLRSVLYIICDSFALFLLMEKKKRYEKIQHLGEGQFANVYKAKDLTENKIVAIKKIKVGSRGEAKDGINRTALREIKLLTELSHPNIVPLLDIFGHHSSISLVFDYMATDLERIIKDTNVLLLPYHVKNVMIQTLKGVQYLHANWILHRDLKPSNLLVNDEGIVKLADFGLARPFGSPNRIYTSQVVTRWYRCPELLFGAKYYGVGVDMWAVGCIFAEMLLRTPLFPGESDLDQLRKIADVLGTPTDEDWEACYLLLILFNFHMRNLPDFVSMNPSPGIPLQQIFTTTDNDLLMLLSSLLKYDPLKRYDSEQALQSDYFSKKPYPCANVEIAQLLQQPLLTGKKRHCENVITGGKRLRL</sequence>
<comment type="similarity">
    <text evidence="1">Belongs to the protein kinase superfamily. CMGC Ser/Thr protein kinase family. CDC2/CDKX subfamily.</text>
</comment>
<dbReference type="PROSITE" id="PS00108">
    <property type="entry name" value="PROTEIN_KINASE_ST"/>
    <property type="match status" value="1"/>
</dbReference>
<evidence type="ECO:0000256" key="10">
    <source>
        <dbReference type="ARBA" id="ARBA00022840"/>
    </source>
</evidence>
<keyword evidence="9 20" id="KW-0418">Kinase</keyword>
<evidence type="ECO:0000313" key="20">
    <source>
        <dbReference type="EMBL" id="KRX37962.1"/>
    </source>
</evidence>
<keyword evidence="8 16" id="KW-0547">Nucleotide-binding</keyword>
<evidence type="ECO:0000256" key="13">
    <source>
        <dbReference type="ARBA" id="ARBA00048367"/>
    </source>
</evidence>
<evidence type="ECO:0000256" key="17">
    <source>
        <dbReference type="PROSITE-ProRule" id="PRU10141"/>
    </source>
</evidence>
<dbReference type="STRING" id="144512.A0A0V0TG32"/>
<reference evidence="20 21" key="1">
    <citation type="submission" date="2015-01" db="EMBL/GenBank/DDBJ databases">
        <title>Evolution of Trichinella species and genotypes.</title>
        <authorList>
            <person name="Korhonen P.K."/>
            <person name="Edoardo P."/>
            <person name="Giuseppe L.R."/>
            <person name="Gasser R.B."/>
        </authorList>
    </citation>
    <scope>NUCLEOTIDE SEQUENCE [LARGE SCALE GENOMIC DNA]</scope>
    <source>
        <strain evidence="20">ISS417</strain>
    </source>
</reference>
<dbReference type="InterPro" id="IPR000719">
    <property type="entry name" value="Prot_kinase_dom"/>
</dbReference>
<comment type="caution">
    <text evidence="20">The sequence shown here is derived from an EMBL/GenBank/DDBJ whole genome shotgun (WGS) entry which is preliminary data.</text>
</comment>
<evidence type="ECO:0000256" key="2">
    <source>
        <dbReference type="ARBA" id="ARBA00012409"/>
    </source>
</evidence>
<dbReference type="Proteomes" id="UP000055048">
    <property type="component" value="Unassembled WGS sequence"/>
</dbReference>
<protein>
    <recommendedName>
        <fullName evidence="4">Cyclin-dependent kinase 7</fullName>
        <ecNumber evidence="3">2.7.11.22</ecNumber>
        <ecNumber evidence="2">2.7.11.23</ecNumber>
    </recommendedName>
    <alternativeName>
        <fullName evidence="11">Cell division protein kinase 7</fullName>
    </alternativeName>
</protein>
<gene>
    <name evidence="20" type="primary">CDK7</name>
    <name evidence="20" type="ORF">T05_14357</name>
</gene>
<evidence type="ECO:0000256" key="3">
    <source>
        <dbReference type="ARBA" id="ARBA00012425"/>
    </source>
</evidence>
<dbReference type="Gene3D" id="1.10.510.10">
    <property type="entry name" value="Transferase(Phosphotransferase) domain 1"/>
    <property type="match status" value="1"/>
</dbReference>
<keyword evidence="21" id="KW-1185">Reference proteome</keyword>
<keyword evidence="10 16" id="KW-0067">ATP-binding</keyword>
<evidence type="ECO:0000256" key="15">
    <source>
        <dbReference type="PIRSR" id="PIRSR637770-1"/>
    </source>
</evidence>
<keyword evidence="6" id="KW-0597">Phosphoprotein</keyword>
<evidence type="ECO:0000256" key="7">
    <source>
        <dbReference type="ARBA" id="ARBA00022679"/>
    </source>
</evidence>
<evidence type="ECO:0000256" key="18">
    <source>
        <dbReference type="RuleBase" id="RU000304"/>
    </source>
</evidence>
<dbReference type="GO" id="GO:0005524">
    <property type="term" value="F:ATP binding"/>
    <property type="evidence" value="ECO:0007669"/>
    <property type="project" value="UniProtKB-UniRule"/>
</dbReference>
<evidence type="ECO:0000256" key="6">
    <source>
        <dbReference type="ARBA" id="ARBA00022553"/>
    </source>
</evidence>
<evidence type="ECO:0000259" key="19">
    <source>
        <dbReference type="PROSITE" id="PS50011"/>
    </source>
</evidence>
<evidence type="ECO:0000313" key="21">
    <source>
        <dbReference type="Proteomes" id="UP000055048"/>
    </source>
</evidence>
<dbReference type="FunFam" id="1.10.510.10:FF:000624">
    <property type="entry name" value="Mitogen-activated protein kinase"/>
    <property type="match status" value="1"/>
</dbReference>
<dbReference type="GO" id="GO:0070985">
    <property type="term" value="C:transcription factor TFIIK complex"/>
    <property type="evidence" value="ECO:0007669"/>
    <property type="project" value="InterPro"/>
</dbReference>
<dbReference type="FunFam" id="3.30.200.20:FF:000190">
    <property type="entry name" value="Putative cyclin-dependent kinase 7"/>
    <property type="match status" value="1"/>
</dbReference>
<evidence type="ECO:0000256" key="9">
    <source>
        <dbReference type="ARBA" id="ARBA00022777"/>
    </source>
</evidence>
<dbReference type="SMART" id="SM00220">
    <property type="entry name" value="S_TKc"/>
    <property type="match status" value="1"/>
</dbReference>
<evidence type="ECO:0000256" key="14">
    <source>
        <dbReference type="ARBA" id="ARBA00049280"/>
    </source>
</evidence>
<dbReference type="PANTHER" id="PTHR24056">
    <property type="entry name" value="CELL DIVISION PROTEIN KINASE"/>
    <property type="match status" value="1"/>
</dbReference>
<dbReference type="GO" id="GO:0045944">
    <property type="term" value="P:positive regulation of transcription by RNA polymerase II"/>
    <property type="evidence" value="ECO:0007669"/>
    <property type="project" value="TreeGrafter"/>
</dbReference>
<comment type="catalytic activity">
    <reaction evidence="13">
        <text>L-seryl-[protein] + ATP = O-phospho-L-seryl-[protein] + ADP + H(+)</text>
        <dbReference type="Rhea" id="RHEA:17989"/>
        <dbReference type="Rhea" id="RHEA-COMP:9863"/>
        <dbReference type="Rhea" id="RHEA-COMP:11604"/>
        <dbReference type="ChEBI" id="CHEBI:15378"/>
        <dbReference type="ChEBI" id="CHEBI:29999"/>
        <dbReference type="ChEBI" id="CHEBI:30616"/>
        <dbReference type="ChEBI" id="CHEBI:83421"/>
        <dbReference type="ChEBI" id="CHEBI:456216"/>
        <dbReference type="EC" id="2.7.11.22"/>
    </reaction>
</comment>
<dbReference type="InterPro" id="IPR050108">
    <property type="entry name" value="CDK"/>
</dbReference>
<dbReference type="PROSITE" id="PS00107">
    <property type="entry name" value="PROTEIN_KINASE_ATP"/>
    <property type="match status" value="1"/>
</dbReference>
<evidence type="ECO:0000256" key="16">
    <source>
        <dbReference type="PIRSR" id="PIRSR637770-2"/>
    </source>
</evidence>
<dbReference type="EMBL" id="JYDJ01000287">
    <property type="protein sequence ID" value="KRX37962.1"/>
    <property type="molecule type" value="Genomic_DNA"/>
</dbReference>
<evidence type="ECO:0000256" key="1">
    <source>
        <dbReference type="ARBA" id="ARBA00006485"/>
    </source>
</evidence>
<dbReference type="EC" id="2.7.11.22" evidence="3"/>
<feature type="binding site" evidence="16">
    <location>
        <begin position="72"/>
        <end position="80"/>
    </location>
    <ligand>
        <name>ATP</name>
        <dbReference type="ChEBI" id="CHEBI:30616"/>
    </ligand>
</feature>
<organism evidence="20 21">
    <name type="scientific">Trichinella murrelli</name>
    <dbReference type="NCBI Taxonomy" id="144512"/>
    <lineage>
        <taxon>Eukaryota</taxon>
        <taxon>Metazoa</taxon>
        <taxon>Ecdysozoa</taxon>
        <taxon>Nematoda</taxon>
        <taxon>Enoplea</taxon>
        <taxon>Dorylaimia</taxon>
        <taxon>Trichinellida</taxon>
        <taxon>Trichinellidae</taxon>
        <taxon>Trichinella</taxon>
    </lineage>
</organism>
<dbReference type="PANTHER" id="PTHR24056:SF0">
    <property type="entry name" value="CYCLIN-DEPENDENT KINASE 7"/>
    <property type="match status" value="1"/>
</dbReference>
<evidence type="ECO:0000256" key="12">
    <source>
        <dbReference type="ARBA" id="ARBA00047811"/>
    </source>
</evidence>
<dbReference type="Pfam" id="PF00069">
    <property type="entry name" value="Pkinase"/>
    <property type="match status" value="1"/>
</dbReference>
<evidence type="ECO:0000256" key="5">
    <source>
        <dbReference type="ARBA" id="ARBA00022527"/>
    </source>
</evidence>
<accession>A0A0V0TG32</accession>
<comment type="catalytic activity">
    <reaction evidence="12">
        <text>L-threonyl-[protein] + ATP = O-phospho-L-threonyl-[protein] + ADP + H(+)</text>
        <dbReference type="Rhea" id="RHEA:46608"/>
        <dbReference type="Rhea" id="RHEA-COMP:11060"/>
        <dbReference type="Rhea" id="RHEA-COMP:11605"/>
        <dbReference type="ChEBI" id="CHEBI:15378"/>
        <dbReference type="ChEBI" id="CHEBI:30013"/>
        <dbReference type="ChEBI" id="CHEBI:30616"/>
        <dbReference type="ChEBI" id="CHEBI:61977"/>
        <dbReference type="ChEBI" id="CHEBI:456216"/>
        <dbReference type="EC" id="2.7.11.22"/>
    </reaction>
</comment>
<proteinExistence type="inferred from homology"/>
<dbReference type="AlphaFoldDB" id="A0A0V0TG32"/>
<dbReference type="EC" id="2.7.11.23" evidence="2"/>
<keyword evidence="7" id="KW-0808">Transferase</keyword>
<dbReference type="InterPro" id="IPR008271">
    <property type="entry name" value="Ser/Thr_kinase_AS"/>
</dbReference>
<comment type="catalytic activity">
    <reaction evidence="14">
        <text>[DNA-directed RNA polymerase] + ATP = phospho-[DNA-directed RNA polymerase] + ADP + H(+)</text>
        <dbReference type="Rhea" id="RHEA:10216"/>
        <dbReference type="Rhea" id="RHEA-COMP:11321"/>
        <dbReference type="Rhea" id="RHEA-COMP:11322"/>
        <dbReference type="ChEBI" id="CHEBI:15378"/>
        <dbReference type="ChEBI" id="CHEBI:30616"/>
        <dbReference type="ChEBI" id="CHEBI:43176"/>
        <dbReference type="ChEBI" id="CHEBI:68546"/>
        <dbReference type="ChEBI" id="CHEBI:456216"/>
        <dbReference type="EC" id="2.7.11.23"/>
    </reaction>
</comment>
<feature type="binding site" evidence="16">
    <location>
        <position position="95"/>
    </location>
    <ligand>
        <name>ATP</name>
        <dbReference type="ChEBI" id="CHEBI:30616"/>
    </ligand>
</feature>
<feature type="binding site" evidence="17">
    <location>
        <position position="96"/>
    </location>
    <ligand>
        <name>ATP</name>
        <dbReference type="ChEBI" id="CHEBI:30616"/>
    </ligand>
</feature>
<feature type="active site" description="Proton acceptor" evidence="15">
    <location>
        <position position="191"/>
    </location>
</feature>
<dbReference type="SUPFAM" id="SSF56112">
    <property type="entry name" value="Protein kinase-like (PK-like)"/>
    <property type="match status" value="1"/>
</dbReference>
<evidence type="ECO:0000256" key="4">
    <source>
        <dbReference type="ARBA" id="ARBA00013901"/>
    </source>
</evidence>
<dbReference type="OrthoDB" id="1732493at2759"/>
<evidence type="ECO:0000256" key="8">
    <source>
        <dbReference type="ARBA" id="ARBA00022741"/>
    </source>
</evidence>
<dbReference type="InterPro" id="IPR017441">
    <property type="entry name" value="Protein_kinase_ATP_BS"/>
</dbReference>
<dbReference type="PROSITE" id="PS50011">
    <property type="entry name" value="PROTEIN_KINASE_DOM"/>
    <property type="match status" value="1"/>
</dbReference>
<dbReference type="GO" id="GO:0004693">
    <property type="term" value="F:cyclin-dependent protein serine/threonine kinase activity"/>
    <property type="evidence" value="ECO:0007669"/>
    <property type="project" value="UniProtKB-EC"/>
</dbReference>
<dbReference type="InterPro" id="IPR037770">
    <property type="entry name" value="CDK7"/>
</dbReference>
<feature type="domain" description="Protein kinase" evidence="19">
    <location>
        <begin position="66"/>
        <end position="360"/>
    </location>
</feature>